<evidence type="ECO:0000256" key="2">
    <source>
        <dbReference type="ARBA" id="ARBA00022723"/>
    </source>
</evidence>
<keyword evidence="2" id="KW-0479">Metal-binding</keyword>
<dbReference type="InterPro" id="IPR050738">
    <property type="entry name" value="Sulfatase"/>
</dbReference>
<keyword evidence="3" id="KW-0378">Hydrolase</keyword>
<evidence type="ECO:0000313" key="6">
    <source>
        <dbReference type="EMBL" id="ERJ92016.1"/>
    </source>
</evidence>
<protein>
    <submittedName>
        <fullName evidence="6">Arylsulfatase</fullName>
    </submittedName>
</protein>
<dbReference type="RefSeq" id="WP_021687875.1">
    <property type="nucleotide sequence ID" value="NZ_KI260569.1"/>
</dbReference>
<dbReference type="InterPro" id="IPR017850">
    <property type="entry name" value="Alkaline_phosphatase_core_sf"/>
</dbReference>
<keyword evidence="7" id="KW-1185">Reference proteome</keyword>
<evidence type="ECO:0000313" key="7">
    <source>
        <dbReference type="Proteomes" id="UP000016649"/>
    </source>
</evidence>
<evidence type="ECO:0000256" key="1">
    <source>
        <dbReference type="ARBA" id="ARBA00008779"/>
    </source>
</evidence>
<dbReference type="InterPro" id="IPR024607">
    <property type="entry name" value="Sulfatase_CS"/>
</dbReference>
<feature type="domain" description="Sulfatase N-terminal" evidence="5">
    <location>
        <begin position="4"/>
        <end position="344"/>
    </location>
</feature>
<dbReference type="Pfam" id="PF00884">
    <property type="entry name" value="Sulfatase"/>
    <property type="match status" value="1"/>
</dbReference>
<gene>
    <name evidence="6" type="ORF">HMPREF9193_01674</name>
</gene>
<dbReference type="Gene3D" id="3.30.1120.10">
    <property type="match status" value="1"/>
</dbReference>
<comment type="similarity">
    <text evidence="1">Belongs to the sulfatase family.</text>
</comment>
<organism evidence="6 7">
    <name type="scientific">Treponema lecithinolyticum ATCC 700332</name>
    <dbReference type="NCBI Taxonomy" id="1321815"/>
    <lineage>
        <taxon>Bacteria</taxon>
        <taxon>Pseudomonadati</taxon>
        <taxon>Spirochaetota</taxon>
        <taxon>Spirochaetia</taxon>
        <taxon>Spirochaetales</taxon>
        <taxon>Treponemataceae</taxon>
        <taxon>Treponema</taxon>
    </lineage>
</organism>
<keyword evidence="4" id="KW-0106">Calcium</keyword>
<dbReference type="PROSITE" id="PS00149">
    <property type="entry name" value="SULFATASE_2"/>
    <property type="match status" value="1"/>
</dbReference>
<evidence type="ECO:0000259" key="5">
    <source>
        <dbReference type="Pfam" id="PF00884"/>
    </source>
</evidence>
<evidence type="ECO:0000256" key="4">
    <source>
        <dbReference type="ARBA" id="ARBA00022837"/>
    </source>
</evidence>
<proteinExistence type="inferred from homology"/>
<reference evidence="6 7" key="1">
    <citation type="submission" date="2013-08" db="EMBL/GenBank/DDBJ databases">
        <authorList>
            <person name="Weinstock G."/>
            <person name="Sodergren E."/>
            <person name="Wylie T."/>
            <person name="Fulton L."/>
            <person name="Fulton R."/>
            <person name="Fronick C."/>
            <person name="O'Laughlin M."/>
            <person name="Godfrey J."/>
            <person name="Miner T."/>
            <person name="Herter B."/>
            <person name="Appelbaum E."/>
            <person name="Cordes M."/>
            <person name="Lek S."/>
            <person name="Wollam A."/>
            <person name="Pepin K.H."/>
            <person name="Palsikar V.B."/>
            <person name="Mitreva M."/>
            <person name="Wilson R.K."/>
        </authorList>
    </citation>
    <scope>NUCLEOTIDE SEQUENCE [LARGE SCALE GENOMIC DNA]</scope>
    <source>
        <strain evidence="6 7">ATCC 700332</strain>
    </source>
</reference>
<name>A0ABN0NX45_TRELE</name>
<evidence type="ECO:0000256" key="3">
    <source>
        <dbReference type="ARBA" id="ARBA00022801"/>
    </source>
</evidence>
<sequence length="474" mass="54655">MKRKNLLYVFADQWRASSLGYAGEEPVVTPHMDEFCRESIYCDHTYSTFPLCSPHRASLLTGKYPLSCGFFTNCKTGLPLRLSDSEITIAQVLKDAGYHTGYIGKWHLDEPEQNHCAHPKSHAQAWDAFTPPGKRRHGFDFWYSYGAWDDHLHPHYWKDSPKKIDIDQWSPEHETSVALSYLQERKNTEQPFALFLSWNPPHSPYNMVPEKYRSLYAQHKPSTRKNVRIQGDFLYHHTGEKVPIDEASFNSTLTDYYAAISGLDEQFSRLIQYLKEQNLYENTVVILSADHGDMMGSHGLIGKHVWYEESVKIPYIIHFPGVKAHTCSTCMGSQDMMPTILGMLQLNIPASVEGTDCSEAVLQGKEQPEKMCFLCGCPGNAEYLKKYRVAEKNPQAHGWRGVHTARYTYVVDAGYEPKSLFTRFLYDNEQDPFQMHPLNIHNGKAKEIAQRLEKELVTWIKKQKDEFEITLQER</sequence>
<dbReference type="Proteomes" id="UP000016649">
    <property type="component" value="Unassembled WGS sequence"/>
</dbReference>
<dbReference type="EMBL" id="AWVH01000039">
    <property type="protein sequence ID" value="ERJ92016.1"/>
    <property type="molecule type" value="Genomic_DNA"/>
</dbReference>
<dbReference type="Gene3D" id="3.40.720.10">
    <property type="entry name" value="Alkaline Phosphatase, subunit A"/>
    <property type="match status" value="1"/>
</dbReference>
<accession>A0ABN0NX45</accession>
<dbReference type="InterPro" id="IPR000917">
    <property type="entry name" value="Sulfatase_N"/>
</dbReference>
<comment type="caution">
    <text evidence="6">The sequence shown here is derived from an EMBL/GenBank/DDBJ whole genome shotgun (WGS) entry which is preliminary data.</text>
</comment>
<dbReference type="SUPFAM" id="SSF53649">
    <property type="entry name" value="Alkaline phosphatase-like"/>
    <property type="match status" value="1"/>
</dbReference>
<dbReference type="CDD" id="cd16034">
    <property type="entry name" value="sulfatase_like"/>
    <property type="match status" value="1"/>
</dbReference>
<dbReference type="PANTHER" id="PTHR42693:SF53">
    <property type="entry name" value="ENDO-4-O-SULFATASE"/>
    <property type="match status" value="1"/>
</dbReference>
<dbReference type="PANTHER" id="PTHR42693">
    <property type="entry name" value="ARYLSULFATASE FAMILY MEMBER"/>
    <property type="match status" value="1"/>
</dbReference>